<evidence type="ECO:0000313" key="3">
    <source>
        <dbReference type="Proteomes" id="UP001352852"/>
    </source>
</evidence>
<gene>
    <name evidence="2" type="ORF">CHARACLAT_026314</name>
</gene>
<evidence type="ECO:0000256" key="1">
    <source>
        <dbReference type="SAM" id="MobiDB-lite"/>
    </source>
</evidence>
<reference evidence="2 3" key="1">
    <citation type="submission" date="2021-06" db="EMBL/GenBank/DDBJ databases">
        <authorList>
            <person name="Palmer J.M."/>
        </authorList>
    </citation>
    <scope>NUCLEOTIDE SEQUENCE [LARGE SCALE GENOMIC DNA]</scope>
    <source>
        <strain evidence="2 3">CL_MEX2019</strain>
        <tissue evidence="2">Muscle</tissue>
    </source>
</reference>
<proteinExistence type="predicted"/>
<feature type="non-terminal residue" evidence="2">
    <location>
        <position position="1"/>
    </location>
</feature>
<feature type="region of interest" description="Disordered" evidence="1">
    <location>
        <begin position="114"/>
        <end position="153"/>
    </location>
</feature>
<keyword evidence="3" id="KW-1185">Reference proteome</keyword>
<sequence length="153" mass="17911">AFHSIISVTTWEVLEEQEEPETQQMSEPKEEPGPQPIKQEHIQLLICQDELQLFMKQETNTFMVTSAYQKIFHNVPEVQQIIEINEKIESVQNKEETEPVKIKKEPEHVKIEDFCSNQDEDQLTVKQETDSLMVTPAYEQKDKSEPEPNKSQK</sequence>
<organism evidence="2 3">
    <name type="scientific">Characodon lateralis</name>
    <dbReference type="NCBI Taxonomy" id="208331"/>
    <lineage>
        <taxon>Eukaryota</taxon>
        <taxon>Metazoa</taxon>
        <taxon>Chordata</taxon>
        <taxon>Craniata</taxon>
        <taxon>Vertebrata</taxon>
        <taxon>Euteleostomi</taxon>
        <taxon>Actinopterygii</taxon>
        <taxon>Neopterygii</taxon>
        <taxon>Teleostei</taxon>
        <taxon>Neoteleostei</taxon>
        <taxon>Acanthomorphata</taxon>
        <taxon>Ovalentaria</taxon>
        <taxon>Atherinomorphae</taxon>
        <taxon>Cyprinodontiformes</taxon>
        <taxon>Goodeidae</taxon>
        <taxon>Characodon</taxon>
    </lineage>
</organism>
<dbReference type="Proteomes" id="UP001352852">
    <property type="component" value="Unassembled WGS sequence"/>
</dbReference>
<dbReference type="EMBL" id="JAHUTJ010035947">
    <property type="protein sequence ID" value="MED6278666.1"/>
    <property type="molecule type" value="Genomic_DNA"/>
</dbReference>
<protein>
    <submittedName>
        <fullName evidence="2">Uncharacterized protein</fullName>
    </submittedName>
</protein>
<evidence type="ECO:0000313" key="2">
    <source>
        <dbReference type="EMBL" id="MED6278666.1"/>
    </source>
</evidence>
<accession>A0ABU7DV05</accession>
<name>A0ABU7DV05_9TELE</name>
<comment type="caution">
    <text evidence="2">The sequence shown here is derived from an EMBL/GenBank/DDBJ whole genome shotgun (WGS) entry which is preliminary data.</text>
</comment>
<feature type="compositionally biased region" description="Basic and acidic residues" evidence="1">
    <location>
        <begin position="139"/>
        <end position="153"/>
    </location>
</feature>
<feature type="region of interest" description="Disordered" evidence="1">
    <location>
        <begin position="1"/>
        <end position="36"/>
    </location>
</feature>